<organism evidence="3">
    <name type="scientific">Thrips palmi</name>
    <name type="common">Melon thrips</name>
    <dbReference type="NCBI Taxonomy" id="161013"/>
    <lineage>
        <taxon>Eukaryota</taxon>
        <taxon>Metazoa</taxon>
        <taxon>Ecdysozoa</taxon>
        <taxon>Arthropoda</taxon>
        <taxon>Hexapoda</taxon>
        <taxon>Insecta</taxon>
        <taxon>Pterygota</taxon>
        <taxon>Neoptera</taxon>
        <taxon>Paraneoptera</taxon>
        <taxon>Thysanoptera</taxon>
        <taxon>Terebrantia</taxon>
        <taxon>Thripoidea</taxon>
        <taxon>Thripidae</taxon>
        <taxon>Thrips</taxon>
    </lineage>
</organism>
<keyword evidence="2" id="KW-1185">Reference proteome</keyword>
<dbReference type="Proteomes" id="UP000515158">
    <property type="component" value="Unplaced"/>
</dbReference>
<reference evidence="3" key="1">
    <citation type="submission" date="2025-08" db="UniProtKB">
        <authorList>
            <consortium name="RefSeq"/>
        </authorList>
    </citation>
    <scope>IDENTIFICATION</scope>
    <source>
        <tissue evidence="3">Total insect</tissue>
    </source>
</reference>
<dbReference type="GeneID" id="117648003"/>
<feature type="chain" id="PRO_5027983461" evidence="1">
    <location>
        <begin position="18"/>
        <end position="192"/>
    </location>
</feature>
<evidence type="ECO:0000313" key="2">
    <source>
        <dbReference type="Proteomes" id="UP000515158"/>
    </source>
</evidence>
<gene>
    <name evidence="3" type="primary">LOC117648003</name>
</gene>
<dbReference type="RefSeq" id="XP_034245965.1">
    <property type="nucleotide sequence ID" value="XM_034390074.1"/>
</dbReference>
<protein>
    <submittedName>
        <fullName evidence="3">Uncharacterized protein LOC117648003 isoform X1</fullName>
    </submittedName>
</protein>
<dbReference type="AlphaFoldDB" id="A0A6P8Z6U7"/>
<name>A0A6P8Z6U7_THRPL</name>
<keyword evidence="1" id="KW-0732">Signal</keyword>
<evidence type="ECO:0000313" key="3">
    <source>
        <dbReference type="RefSeq" id="XP_034245965.1"/>
    </source>
</evidence>
<dbReference type="InParanoid" id="A0A6P8Z6U7"/>
<proteinExistence type="predicted"/>
<feature type="signal peptide" evidence="1">
    <location>
        <begin position="1"/>
        <end position="17"/>
    </location>
</feature>
<accession>A0A6P8Z6U7</accession>
<sequence>MIRSLLLVVGLVAAAFADDYAFNQIYEMAERIEVCLKPVKDQSSFELPAGMCLMETRWSLVGGLAQDMVPADVASCLKERNVPNDTVATVEECLVDSMAVPLKPALEEADYSAEQRDEISSRIEVCLSSIPETPYADPASDCRNHALGHADEGYPKETLVDFIVPCLEGKKISAAVVAQAQTCIAASLAQPL</sequence>
<evidence type="ECO:0000256" key="1">
    <source>
        <dbReference type="SAM" id="SignalP"/>
    </source>
</evidence>
<dbReference type="KEGG" id="tpal:117648003"/>